<reference evidence="2 3" key="1">
    <citation type="journal article" date="2015" name="Genome Announc.">
        <title>Complete Genome Sequence of Methylobacterium aquaticum Strain 22A, Isolated from Racomitrium japonicum Moss.</title>
        <authorList>
            <person name="Tani A."/>
            <person name="Ogura Y."/>
            <person name="Hayashi T."/>
            <person name="Kimbara K."/>
        </authorList>
    </citation>
    <scope>NUCLEOTIDE SEQUENCE [LARGE SCALE GENOMIC DNA]</scope>
    <source>
        <strain evidence="2 3">MA-22A</strain>
    </source>
</reference>
<evidence type="ECO:0000256" key="1">
    <source>
        <dbReference type="SAM" id="SignalP"/>
    </source>
</evidence>
<evidence type="ECO:0000313" key="3">
    <source>
        <dbReference type="Proteomes" id="UP000061432"/>
    </source>
</evidence>
<dbReference type="AlphaFoldDB" id="A0A0C6F7H1"/>
<accession>A0A0C6F7H1</accession>
<protein>
    <submittedName>
        <fullName evidence="2">Uncharacterized protein</fullName>
    </submittedName>
</protein>
<feature type="signal peptide" evidence="1">
    <location>
        <begin position="1"/>
        <end position="20"/>
    </location>
</feature>
<gene>
    <name evidence="2" type="ORF">Maq22A_c04110</name>
</gene>
<dbReference type="KEGG" id="maqu:Maq22A_c04110"/>
<dbReference type="STRING" id="270351.Maq22A_c04110"/>
<proteinExistence type="predicted"/>
<dbReference type="PATRIC" id="fig|270351.10.peg.798"/>
<name>A0A0C6F7H1_9HYPH</name>
<keyword evidence="1" id="KW-0732">Signal</keyword>
<organism evidence="2 3">
    <name type="scientific">Methylobacterium aquaticum</name>
    <dbReference type="NCBI Taxonomy" id="270351"/>
    <lineage>
        <taxon>Bacteria</taxon>
        <taxon>Pseudomonadati</taxon>
        <taxon>Pseudomonadota</taxon>
        <taxon>Alphaproteobacteria</taxon>
        <taxon>Hyphomicrobiales</taxon>
        <taxon>Methylobacteriaceae</taxon>
        <taxon>Methylobacterium</taxon>
    </lineage>
</organism>
<sequence length="144" mass="14988">MPRAALPLVAILLLSPPARADDCDALASRVARDLGGSVRTRIGPAFKLTHPDAESWQVDCKDGRLTKAAGSWKGPGTSSRFAQLIARTTSAVFAVPEDAAASALLACVRNGARKAGTIAVASAAGLKVECYVNGEYIALDVVRR</sequence>
<reference evidence="3" key="2">
    <citation type="submission" date="2015-01" db="EMBL/GenBank/DDBJ databases">
        <title>Complete genome sequence of Methylobacterium aquaticum strain 22A.</title>
        <authorList>
            <person name="Tani A."/>
            <person name="Ogura Y."/>
            <person name="Hayashi T."/>
        </authorList>
    </citation>
    <scope>NUCLEOTIDE SEQUENCE [LARGE SCALE GENOMIC DNA]</scope>
    <source>
        <strain evidence="3">MA-22A</strain>
    </source>
</reference>
<dbReference type="Proteomes" id="UP000061432">
    <property type="component" value="Chromosome"/>
</dbReference>
<evidence type="ECO:0000313" key="2">
    <source>
        <dbReference type="EMBL" id="BAQ44248.1"/>
    </source>
</evidence>
<feature type="chain" id="PRO_5002189075" evidence="1">
    <location>
        <begin position="21"/>
        <end position="144"/>
    </location>
</feature>
<dbReference type="EMBL" id="AP014704">
    <property type="protein sequence ID" value="BAQ44248.1"/>
    <property type="molecule type" value="Genomic_DNA"/>
</dbReference>